<evidence type="ECO:0000313" key="3">
    <source>
        <dbReference type="WBParaSite" id="PSU_v2.g20395.t1"/>
    </source>
</evidence>
<dbReference type="WBParaSite" id="PSU_v2.g20395.t1">
    <property type="protein sequence ID" value="PSU_v2.g20395.t1"/>
    <property type="gene ID" value="PSU_v2.g20395"/>
</dbReference>
<feature type="compositionally biased region" description="Polar residues" evidence="1">
    <location>
        <begin position="22"/>
        <end position="32"/>
    </location>
</feature>
<keyword evidence="2" id="KW-1185">Reference proteome</keyword>
<feature type="region of interest" description="Disordered" evidence="1">
    <location>
        <begin position="96"/>
        <end position="143"/>
    </location>
</feature>
<reference evidence="3" key="1">
    <citation type="submission" date="2022-11" db="UniProtKB">
        <authorList>
            <consortium name="WormBaseParasite"/>
        </authorList>
    </citation>
    <scope>IDENTIFICATION</scope>
</reference>
<protein>
    <submittedName>
        <fullName evidence="3">Uncharacterized protein</fullName>
    </submittedName>
</protein>
<evidence type="ECO:0000256" key="1">
    <source>
        <dbReference type="SAM" id="MobiDB-lite"/>
    </source>
</evidence>
<dbReference type="Proteomes" id="UP000887577">
    <property type="component" value="Unplaced"/>
</dbReference>
<name>A0A914YJ81_9BILA</name>
<feature type="compositionally biased region" description="Polar residues" evidence="1">
    <location>
        <begin position="102"/>
        <end position="113"/>
    </location>
</feature>
<proteinExistence type="predicted"/>
<dbReference type="AlphaFoldDB" id="A0A914YJ81"/>
<organism evidence="2 3">
    <name type="scientific">Panagrolaimus superbus</name>
    <dbReference type="NCBI Taxonomy" id="310955"/>
    <lineage>
        <taxon>Eukaryota</taxon>
        <taxon>Metazoa</taxon>
        <taxon>Ecdysozoa</taxon>
        <taxon>Nematoda</taxon>
        <taxon>Chromadorea</taxon>
        <taxon>Rhabditida</taxon>
        <taxon>Tylenchina</taxon>
        <taxon>Panagrolaimomorpha</taxon>
        <taxon>Panagrolaimoidea</taxon>
        <taxon>Panagrolaimidae</taxon>
        <taxon>Panagrolaimus</taxon>
    </lineage>
</organism>
<sequence>MESHRQSAHGITTKPKRISPKGTPSSINNPAAASMFSSMNPFFGGGGGANSRINHQLNVNMFLASLQSTSAAMSMSQHRLAAAAASAAGAGVFPSGAEENEALNQSTSSGGLQDSSEHTTTTDSSMLSSTISRETSTSPVIDP</sequence>
<feature type="region of interest" description="Disordered" evidence="1">
    <location>
        <begin position="1"/>
        <end position="32"/>
    </location>
</feature>
<feature type="compositionally biased region" description="Polar residues" evidence="1">
    <location>
        <begin position="133"/>
        <end position="143"/>
    </location>
</feature>
<evidence type="ECO:0000313" key="2">
    <source>
        <dbReference type="Proteomes" id="UP000887577"/>
    </source>
</evidence>
<accession>A0A914YJ81</accession>
<feature type="compositionally biased region" description="Low complexity" evidence="1">
    <location>
        <begin position="118"/>
        <end position="132"/>
    </location>
</feature>